<keyword evidence="3" id="KW-1185">Reference proteome</keyword>
<reference evidence="2" key="1">
    <citation type="submission" date="2023-10" db="EMBL/GenBank/DDBJ databases">
        <authorList>
            <person name="Chen Y."/>
            <person name="Shah S."/>
            <person name="Dougan E. K."/>
            <person name="Thang M."/>
            <person name="Chan C."/>
        </authorList>
    </citation>
    <scope>NUCLEOTIDE SEQUENCE [LARGE SCALE GENOMIC DNA]</scope>
</reference>
<feature type="non-terminal residue" evidence="2">
    <location>
        <position position="130"/>
    </location>
</feature>
<name>A0ABN9RN82_9DINO</name>
<feature type="compositionally biased region" description="Basic and acidic residues" evidence="1">
    <location>
        <begin position="25"/>
        <end position="37"/>
    </location>
</feature>
<evidence type="ECO:0000313" key="3">
    <source>
        <dbReference type="Proteomes" id="UP001189429"/>
    </source>
</evidence>
<proteinExistence type="predicted"/>
<evidence type="ECO:0000256" key="1">
    <source>
        <dbReference type="SAM" id="MobiDB-lite"/>
    </source>
</evidence>
<organism evidence="2 3">
    <name type="scientific">Prorocentrum cordatum</name>
    <dbReference type="NCBI Taxonomy" id="2364126"/>
    <lineage>
        <taxon>Eukaryota</taxon>
        <taxon>Sar</taxon>
        <taxon>Alveolata</taxon>
        <taxon>Dinophyceae</taxon>
        <taxon>Prorocentrales</taxon>
        <taxon>Prorocentraceae</taxon>
        <taxon>Prorocentrum</taxon>
    </lineage>
</organism>
<sequence>HQALERLERQLLGARPPQQGGPAGKDPRQCREGRAEVVSRLPGEPPREAPPPVGAPGPEHGQPRGAPAGRGVLDLCRSEQARGACGGADCLPREAVVWVEGQDAPRQLQQLQEGQKVLCYDSLGDCVDYV</sequence>
<feature type="compositionally biased region" description="Low complexity" evidence="1">
    <location>
        <begin position="10"/>
        <end position="20"/>
    </location>
</feature>
<feature type="region of interest" description="Disordered" evidence="1">
    <location>
        <begin position="1"/>
        <end position="71"/>
    </location>
</feature>
<dbReference type="EMBL" id="CAUYUJ010006991">
    <property type="protein sequence ID" value="CAK0819265.1"/>
    <property type="molecule type" value="Genomic_DNA"/>
</dbReference>
<gene>
    <name evidence="2" type="ORF">PCOR1329_LOCUS21292</name>
</gene>
<comment type="caution">
    <text evidence="2">The sequence shown here is derived from an EMBL/GenBank/DDBJ whole genome shotgun (WGS) entry which is preliminary data.</text>
</comment>
<protein>
    <submittedName>
        <fullName evidence="2">Uncharacterized protein</fullName>
    </submittedName>
</protein>
<accession>A0ABN9RN82</accession>
<evidence type="ECO:0000313" key="2">
    <source>
        <dbReference type="EMBL" id="CAK0819265.1"/>
    </source>
</evidence>
<dbReference type="Proteomes" id="UP001189429">
    <property type="component" value="Unassembled WGS sequence"/>
</dbReference>
<feature type="non-terminal residue" evidence="2">
    <location>
        <position position="1"/>
    </location>
</feature>